<proteinExistence type="predicted"/>
<organism evidence="2 3">
    <name type="scientific">Hydrogenimonas thermophila</name>
    <dbReference type="NCBI Taxonomy" id="223786"/>
    <lineage>
        <taxon>Bacteria</taxon>
        <taxon>Pseudomonadati</taxon>
        <taxon>Campylobacterota</taxon>
        <taxon>Epsilonproteobacteria</taxon>
        <taxon>Campylobacterales</taxon>
        <taxon>Hydrogenimonadaceae</taxon>
        <taxon>Hydrogenimonas</taxon>
    </lineage>
</organism>
<keyword evidence="3" id="KW-1185">Reference proteome</keyword>
<dbReference type="RefSeq" id="WP_092910690.1">
    <property type="nucleotide sequence ID" value="NZ_FOXB01000004.1"/>
</dbReference>
<protein>
    <recommendedName>
        <fullName evidence="4">Motility integral membrane protein</fullName>
    </recommendedName>
</protein>
<accession>A0A1I5LUN2</accession>
<feature type="transmembrane region" description="Helical" evidence="1">
    <location>
        <begin position="32"/>
        <end position="55"/>
    </location>
</feature>
<name>A0A1I5LUN2_9BACT</name>
<evidence type="ECO:0000313" key="3">
    <source>
        <dbReference type="Proteomes" id="UP000199227"/>
    </source>
</evidence>
<gene>
    <name evidence="2" type="ORF">SAMN05216234_10417</name>
</gene>
<evidence type="ECO:0000256" key="1">
    <source>
        <dbReference type="SAM" id="Phobius"/>
    </source>
</evidence>
<keyword evidence="1" id="KW-0812">Transmembrane</keyword>
<feature type="transmembrane region" description="Helical" evidence="1">
    <location>
        <begin position="7"/>
        <end position="26"/>
    </location>
</feature>
<dbReference type="STRING" id="223786.SAMN05216234_10417"/>
<evidence type="ECO:0000313" key="2">
    <source>
        <dbReference type="EMBL" id="SFP00942.1"/>
    </source>
</evidence>
<sequence length="109" mass="12816">MRETNFFSFGIVFGFFAGLLIAIIISNDILSIIPITFVVTFFFYLLSHISVALFLRFTEFSKVHFEKDTYEKKLDYFFDQIQKREVEVDANYDFIKKIEEPVTNSGKSQ</sequence>
<dbReference type="EMBL" id="FOXB01000004">
    <property type="protein sequence ID" value="SFP00942.1"/>
    <property type="molecule type" value="Genomic_DNA"/>
</dbReference>
<keyword evidence="1" id="KW-1133">Transmembrane helix</keyword>
<evidence type="ECO:0008006" key="4">
    <source>
        <dbReference type="Google" id="ProtNLM"/>
    </source>
</evidence>
<dbReference type="AlphaFoldDB" id="A0A1I5LUN2"/>
<keyword evidence="1" id="KW-0472">Membrane</keyword>
<reference evidence="2 3" key="1">
    <citation type="submission" date="2016-10" db="EMBL/GenBank/DDBJ databases">
        <authorList>
            <person name="de Groot N.N."/>
        </authorList>
    </citation>
    <scope>NUCLEOTIDE SEQUENCE [LARGE SCALE GENOMIC DNA]</scope>
    <source>
        <strain evidence="2 3">EP1-55-1</strain>
    </source>
</reference>
<dbReference type="Proteomes" id="UP000199227">
    <property type="component" value="Unassembled WGS sequence"/>
</dbReference>